<dbReference type="InterPro" id="IPR017871">
    <property type="entry name" value="ABC_transporter-like_CS"/>
</dbReference>
<dbReference type="GO" id="GO:0005524">
    <property type="term" value="F:ATP binding"/>
    <property type="evidence" value="ECO:0007669"/>
    <property type="project" value="UniProtKB-KW"/>
</dbReference>
<protein>
    <submittedName>
        <fullName evidence="6">Multidrug ABC transporter ATP-binding protein</fullName>
    </submittedName>
</protein>
<accession>A0AAW3JQB0</accession>
<keyword evidence="3" id="KW-0547">Nucleotide-binding</keyword>
<evidence type="ECO:0000256" key="1">
    <source>
        <dbReference type="ARBA" id="ARBA00005417"/>
    </source>
</evidence>
<dbReference type="SMART" id="SM00382">
    <property type="entry name" value="AAA"/>
    <property type="match status" value="1"/>
</dbReference>
<dbReference type="PANTHER" id="PTHR43335">
    <property type="entry name" value="ABC TRANSPORTER, ATP-BINDING PROTEIN"/>
    <property type="match status" value="1"/>
</dbReference>
<evidence type="ECO:0000256" key="3">
    <source>
        <dbReference type="ARBA" id="ARBA00022741"/>
    </source>
</evidence>
<organism evidence="6 7">
    <name type="scientific">Butyribacter intestini</name>
    <dbReference type="NCBI Taxonomy" id="1703332"/>
    <lineage>
        <taxon>Bacteria</taxon>
        <taxon>Bacillati</taxon>
        <taxon>Bacillota</taxon>
        <taxon>Clostridia</taxon>
        <taxon>Lachnospirales</taxon>
        <taxon>Lachnospiraceae</taxon>
        <taxon>Butyribacter</taxon>
    </lineage>
</organism>
<dbReference type="PROSITE" id="PS00211">
    <property type="entry name" value="ABC_TRANSPORTER_1"/>
    <property type="match status" value="1"/>
</dbReference>
<evidence type="ECO:0000313" key="6">
    <source>
        <dbReference type="EMBL" id="KQC84369.1"/>
    </source>
</evidence>
<dbReference type="Gene3D" id="3.40.50.300">
    <property type="entry name" value="P-loop containing nucleotide triphosphate hydrolases"/>
    <property type="match status" value="1"/>
</dbReference>
<evidence type="ECO:0000256" key="2">
    <source>
        <dbReference type="ARBA" id="ARBA00022448"/>
    </source>
</evidence>
<evidence type="ECO:0000256" key="4">
    <source>
        <dbReference type="ARBA" id="ARBA00022840"/>
    </source>
</evidence>
<dbReference type="Proteomes" id="UP000050833">
    <property type="component" value="Unassembled WGS sequence"/>
</dbReference>
<feature type="domain" description="ABC transporter" evidence="5">
    <location>
        <begin position="5"/>
        <end position="215"/>
    </location>
</feature>
<dbReference type="InterPro" id="IPR003439">
    <property type="entry name" value="ABC_transporter-like_ATP-bd"/>
</dbReference>
<proteinExistence type="inferred from homology"/>
<comment type="similarity">
    <text evidence="1">Belongs to the ABC transporter superfamily.</text>
</comment>
<dbReference type="AlphaFoldDB" id="A0AAW3JQB0"/>
<sequence length="215" mass="24601">MSGYIECKNLTLQLKNQNKILDNINISMEKGKVYGFVGRNGCGKTMLFRTICGFVKPAAGEIIVDNLRIGKDIEYIRNTGASIGESDFLRHLSGYENLKLLAEINNKITDEEILSVLKKVNLFEEKDKKFKKYSVGMKQKLRIAQAIMEEPEILILDEPFNGVDRESVLKIREYLNDLKKQNKTVLLASHMSEDLQVLCDHIFKMELGRIIDENI</sequence>
<dbReference type="InterPro" id="IPR003593">
    <property type="entry name" value="AAA+_ATPase"/>
</dbReference>
<dbReference type="SUPFAM" id="SSF52540">
    <property type="entry name" value="P-loop containing nucleoside triphosphate hydrolases"/>
    <property type="match status" value="1"/>
</dbReference>
<dbReference type="PANTHER" id="PTHR43335:SF4">
    <property type="entry name" value="ABC TRANSPORTER, ATP-BINDING PROTEIN"/>
    <property type="match status" value="1"/>
</dbReference>
<evidence type="ECO:0000313" key="7">
    <source>
        <dbReference type="Proteomes" id="UP000050833"/>
    </source>
</evidence>
<dbReference type="GO" id="GO:0016887">
    <property type="term" value="F:ATP hydrolysis activity"/>
    <property type="evidence" value="ECO:0007669"/>
    <property type="project" value="InterPro"/>
</dbReference>
<keyword evidence="7" id="KW-1185">Reference proteome</keyword>
<evidence type="ECO:0000259" key="5">
    <source>
        <dbReference type="PROSITE" id="PS50893"/>
    </source>
</evidence>
<dbReference type="Pfam" id="PF00005">
    <property type="entry name" value="ABC_tran"/>
    <property type="match status" value="1"/>
</dbReference>
<keyword evidence="4 6" id="KW-0067">ATP-binding</keyword>
<dbReference type="CDD" id="cd03230">
    <property type="entry name" value="ABC_DR_subfamily_A"/>
    <property type="match status" value="1"/>
</dbReference>
<dbReference type="InterPro" id="IPR027417">
    <property type="entry name" value="P-loop_NTPase"/>
</dbReference>
<gene>
    <name evidence="6" type="ORF">APZ18_13780</name>
</gene>
<dbReference type="EMBL" id="LLKB01000006">
    <property type="protein sequence ID" value="KQC84369.1"/>
    <property type="molecule type" value="Genomic_DNA"/>
</dbReference>
<dbReference type="PROSITE" id="PS50893">
    <property type="entry name" value="ABC_TRANSPORTER_2"/>
    <property type="match status" value="1"/>
</dbReference>
<name>A0AAW3JQB0_9FIRM</name>
<dbReference type="RefSeq" id="WP_055945991.1">
    <property type="nucleotide sequence ID" value="NZ_JAQDCV010000003.1"/>
</dbReference>
<keyword evidence="2" id="KW-0813">Transport</keyword>
<reference evidence="6 7" key="1">
    <citation type="submission" date="2015-10" db="EMBL/GenBank/DDBJ databases">
        <title>Butyribacter intestini gen. nov., sp. nov., a butyric acid-producing bacterium of the family Lachnospiraceae isolated from the human faeces.</title>
        <authorList>
            <person name="Zou Y."/>
            <person name="Xue W."/>
            <person name="Luo G."/>
            <person name="Lv M."/>
        </authorList>
    </citation>
    <scope>NUCLEOTIDE SEQUENCE [LARGE SCALE GENOMIC DNA]</scope>
    <source>
        <strain evidence="6 7">TF01-11</strain>
    </source>
</reference>
<comment type="caution">
    <text evidence="6">The sequence shown here is derived from an EMBL/GenBank/DDBJ whole genome shotgun (WGS) entry which is preliminary data.</text>
</comment>